<name>A0A561EHQ0_9ACTN</name>
<gene>
    <name evidence="2" type="ORF">FB465_0016</name>
</gene>
<dbReference type="RefSeq" id="WP_145786530.1">
    <property type="nucleotide sequence ID" value="NZ_BAAABR010000084.1"/>
</dbReference>
<comment type="caution">
    <text evidence="2">The sequence shown here is derived from an EMBL/GenBank/DDBJ whole genome shotgun (WGS) entry which is preliminary data.</text>
</comment>
<accession>A0A561EHQ0</accession>
<dbReference type="EMBL" id="VIVR01000001">
    <property type="protein sequence ID" value="TWE15146.1"/>
    <property type="molecule type" value="Genomic_DNA"/>
</dbReference>
<proteinExistence type="predicted"/>
<evidence type="ECO:0000313" key="2">
    <source>
        <dbReference type="EMBL" id="TWE15146.1"/>
    </source>
</evidence>
<dbReference type="OrthoDB" id="8421690at2"/>
<evidence type="ECO:0000313" key="3">
    <source>
        <dbReference type="Proteomes" id="UP000318416"/>
    </source>
</evidence>
<sequence>MGEDNIRLAGRLAETSALTKVLVALDQIVVHDNGRPRAVRGAGATDRPGPTLGQSKESIS</sequence>
<dbReference type="AlphaFoldDB" id="A0A561EHQ0"/>
<organism evidence="2 3">
    <name type="scientific">Kitasatospora atroaurantiaca</name>
    <dbReference type="NCBI Taxonomy" id="285545"/>
    <lineage>
        <taxon>Bacteria</taxon>
        <taxon>Bacillati</taxon>
        <taxon>Actinomycetota</taxon>
        <taxon>Actinomycetes</taxon>
        <taxon>Kitasatosporales</taxon>
        <taxon>Streptomycetaceae</taxon>
        <taxon>Kitasatospora</taxon>
    </lineage>
</organism>
<dbReference type="Proteomes" id="UP000318416">
    <property type="component" value="Unassembled WGS sequence"/>
</dbReference>
<reference evidence="2 3" key="1">
    <citation type="submission" date="2019-06" db="EMBL/GenBank/DDBJ databases">
        <title>Sequencing the genomes of 1000 actinobacteria strains.</title>
        <authorList>
            <person name="Klenk H.-P."/>
        </authorList>
    </citation>
    <scope>NUCLEOTIDE SEQUENCE [LARGE SCALE GENOMIC DNA]</scope>
    <source>
        <strain evidence="2 3">DSM 41649</strain>
    </source>
</reference>
<feature type="region of interest" description="Disordered" evidence="1">
    <location>
        <begin position="36"/>
        <end position="60"/>
    </location>
</feature>
<keyword evidence="3" id="KW-1185">Reference proteome</keyword>
<protein>
    <submittedName>
        <fullName evidence="2">Uncharacterized protein</fullName>
    </submittedName>
</protein>
<evidence type="ECO:0000256" key="1">
    <source>
        <dbReference type="SAM" id="MobiDB-lite"/>
    </source>
</evidence>